<comment type="caution">
    <text evidence="7">The sequence shown here is derived from an EMBL/GenBank/DDBJ whole genome shotgun (WGS) entry which is preliminary data.</text>
</comment>
<dbReference type="Proteomes" id="UP001190700">
    <property type="component" value="Unassembled WGS sequence"/>
</dbReference>
<dbReference type="Gene3D" id="3.30.9.10">
    <property type="entry name" value="D-Amino Acid Oxidase, subunit A, domain 2"/>
    <property type="match status" value="1"/>
</dbReference>
<dbReference type="Pfam" id="PF01266">
    <property type="entry name" value="DAO"/>
    <property type="match status" value="1"/>
</dbReference>
<keyword evidence="8" id="KW-1185">Reference proteome</keyword>
<evidence type="ECO:0000259" key="6">
    <source>
        <dbReference type="Pfam" id="PF01266"/>
    </source>
</evidence>
<comment type="similarity">
    <text evidence="2">Belongs to the MSOX/MTOX family.</text>
</comment>
<proteinExistence type="inferred from homology"/>
<dbReference type="SUPFAM" id="SSF51905">
    <property type="entry name" value="FAD/NAD(P)-binding domain"/>
    <property type="match status" value="1"/>
</dbReference>
<dbReference type="GO" id="GO:0050660">
    <property type="term" value="F:flavin adenine dinucleotide binding"/>
    <property type="evidence" value="ECO:0007669"/>
    <property type="project" value="InterPro"/>
</dbReference>
<dbReference type="AlphaFoldDB" id="A0AAE0ETD7"/>
<sequence>MTSVGHSRFTMALRTASRVGNLRSALARVTNGANQSFSTSAEKPTDVVFVGGGIMALNTAYQLKRRSPDMNVTILEQAPGLGNGSSGYSTGFLRAFYSFDQTMQTALDGIDAYKNWEAYTNNDKATMRFTPTGALWMLGYDKCKNDAMKKRLADHGVQSSVLDESDFKKRFPLFSTEPFPEFTEEGDVIEKDYGEFSALHEEGPGHVDSNAALDDSLEMCRRAGVNVRFNSKVEKVIVENEVATGVKMVDGTSISAGVVVNAAGPWCNKISGPAGLEFPITVSPTRIHVGHKWIDGDYLDMPFVADGWGGSGIYFMPRRNNKQLVFGSVAHRFESEIVDPDDYDTSLDPDFRQDYLNCLHHRLPDLPVGGEIVGFSHMYSVAEQDVHPIIGETKVKNLWVCNGFSGHGFKLAPAIGSMIAQKLTGLKLDTWDTDVPVEFYDPYRKPLTMEVVTHFA</sequence>
<dbReference type="Gene3D" id="3.50.50.60">
    <property type="entry name" value="FAD/NAD(P)-binding domain"/>
    <property type="match status" value="1"/>
</dbReference>
<dbReference type="PANTHER" id="PTHR10961">
    <property type="entry name" value="PEROXISOMAL SARCOSINE OXIDASE"/>
    <property type="match status" value="1"/>
</dbReference>
<protein>
    <recommendedName>
        <fullName evidence="6">FAD dependent oxidoreductase domain-containing protein</fullName>
    </recommendedName>
</protein>
<dbReference type="PANTHER" id="PTHR10961:SF46">
    <property type="entry name" value="PEROXISOMAL SARCOSINE OXIDASE"/>
    <property type="match status" value="1"/>
</dbReference>
<dbReference type="EMBL" id="LGRX02033784">
    <property type="protein sequence ID" value="KAK3239916.1"/>
    <property type="molecule type" value="Genomic_DNA"/>
</dbReference>
<evidence type="ECO:0000313" key="7">
    <source>
        <dbReference type="EMBL" id="KAK3239916.1"/>
    </source>
</evidence>
<feature type="domain" description="FAD dependent oxidoreductase" evidence="6">
    <location>
        <begin position="46"/>
        <end position="421"/>
    </location>
</feature>
<keyword evidence="5" id="KW-0560">Oxidoreductase</keyword>
<dbReference type="GO" id="GO:0008115">
    <property type="term" value="F:sarcosine oxidase activity"/>
    <property type="evidence" value="ECO:0007669"/>
    <property type="project" value="TreeGrafter"/>
</dbReference>
<keyword evidence="4" id="KW-0274">FAD</keyword>
<evidence type="ECO:0000256" key="1">
    <source>
        <dbReference type="ARBA" id="ARBA00001974"/>
    </source>
</evidence>
<keyword evidence="3" id="KW-0285">Flavoprotein</keyword>
<gene>
    <name evidence="7" type="ORF">CYMTET_50189</name>
</gene>
<name>A0AAE0ETD7_9CHLO</name>
<dbReference type="InterPro" id="IPR036188">
    <property type="entry name" value="FAD/NAD-bd_sf"/>
</dbReference>
<evidence type="ECO:0000256" key="2">
    <source>
        <dbReference type="ARBA" id="ARBA00010989"/>
    </source>
</evidence>
<dbReference type="InterPro" id="IPR006076">
    <property type="entry name" value="FAD-dep_OxRdtase"/>
</dbReference>
<organism evidence="7 8">
    <name type="scientific">Cymbomonas tetramitiformis</name>
    <dbReference type="NCBI Taxonomy" id="36881"/>
    <lineage>
        <taxon>Eukaryota</taxon>
        <taxon>Viridiplantae</taxon>
        <taxon>Chlorophyta</taxon>
        <taxon>Pyramimonadophyceae</taxon>
        <taxon>Pyramimonadales</taxon>
        <taxon>Pyramimonadaceae</taxon>
        <taxon>Cymbomonas</taxon>
    </lineage>
</organism>
<evidence type="ECO:0000256" key="3">
    <source>
        <dbReference type="ARBA" id="ARBA00022630"/>
    </source>
</evidence>
<reference evidence="7 8" key="1">
    <citation type="journal article" date="2015" name="Genome Biol. Evol.">
        <title>Comparative Genomics of a Bacterivorous Green Alga Reveals Evolutionary Causalities and Consequences of Phago-Mixotrophic Mode of Nutrition.</title>
        <authorList>
            <person name="Burns J.A."/>
            <person name="Paasch A."/>
            <person name="Narechania A."/>
            <person name="Kim E."/>
        </authorList>
    </citation>
    <scope>NUCLEOTIDE SEQUENCE [LARGE SCALE GENOMIC DNA]</scope>
    <source>
        <strain evidence="7 8">PLY_AMNH</strain>
    </source>
</reference>
<comment type="cofactor">
    <cofactor evidence="1">
        <name>FAD</name>
        <dbReference type="ChEBI" id="CHEBI:57692"/>
    </cofactor>
</comment>
<evidence type="ECO:0000256" key="5">
    <source>
        <dbReference type="ARBA" id="ARBA00023002"/>
    </source>
</evidence>
<evidence type="ECO:0000313" key="8">
    <source>
        <dbReference type="Proteomes" id="UP001190700"/>
    </source>
</evidence>
<accession>A0AAE0ETD7</accession>
<evidence type="ECO:0000256" key="4">
    <source>
        <dbReference type="ARBA" id="ARBA00022827"/>
    </source>
</evidence>
<dbReference type="InterPro" id="IPR045170">
    <property type="entry name" value="MTOX"/>
</dbReference>